<name>A0A3D9FIT5_9SPHN</name>
<dbReference type="InterPro" id="IPR052164">
    <property type="entry name" value="Anthracycline_SecMetBiosynth"/>
</dbReference>
<comment type="caution">
    <text evidence="2">The sequence shown here is derived from an EMBL/GenBank/DDBJ whole genome shotgun (WGS) entry which is preliminary data.</text>
</comment>
<sequence length="112" mass="12210">MDLPNYLELATADMAATKGFYTSAFGIEFTDYGPEYAGANTESFELGLAAFGETPPPLPGFQTRDIAAAEQAVRNAGGTIVKEIYDFPGGRRFHFRDPGGNELLVYQYEEQG</sequence>
<keyword evidence="3" id="KW-1185">Reference proteome</keyword>
<gene>
    <name evidence="2" type="ORF">DFR46_2755</name>
</gene>
<dbReference type="PANTHER" id="PTHR33993">
    <property type="entry name" value="GLYOXALASE-RELATED"/>
    <property type="match status" value="1"/>
</dbReference>
<organism evidence="2 3">
    <name type="scientific">Parasphingopyxis lamellibrachiae</name>
    <dbReference type="NCBI Taxonomy" id="680125"/>
    <lineage>
        <taxon>Bacteria</taxon>
        <taxon>Pseudomonadati</taxon>
        <taxon>Pseudomonadota</taxon>
        <taxon>Alphaproteobacteria</taxon>
        <taxon>Sphingomonadales</taxon>
        <taxon>Sphingomonadaceae</taxon>
        <taxon>Parasphingopyxis</taxon>
    </lineage>
</organism>
<dbReference type="AlphaFoldDB" id="A0A3D9FIT5"/>
<reference evidence="2 3" key="1">
    <citation type="submission" date="2018-07" db="EMBL/GenBank/DDBJ databases">
        <title>Genomic Encyclopedia of Type Strains, Phase IV (KMG-IV): sequencing the most valuable type-strain genomes for metagenomic binning, comparative biology and taxonomic classification.</title>
        <authorList>
            <person name="Goeker M."/>
        </authorList>
    </citation>
    <scope>NUCLEOTIDE SEQUENCE [LARGE SCALE GENOMIC DNA]</scope>
    <source>
        <strain evidence="2 3">DSM 26725</strain>
    </source>
</reference>
<dbReference type="RefSeq" id="WP_116236943.1">
    <property type="nucleotide sequence ID" value="NZ_QRDP01000004.1"/>
</dbReference>
<accession>A0A3D9FIT5</accession>
<evidence type="ECO:0000313" key="2">
    <source>
        <dbReference type="EMBL" id="RED17703.1"/>
    </source>
</evidence>
<evidence type="ECO:0000259" key="1">
    <source>
        <dbReference type="PROSITE" id="PS51819"/>
    </source>
</evidence>
<dbReference type="SUPFAM" id="SSF54593">
    <property type="entry name" value="Glyoxalase/Bleomycin resistance protein/Dihydroxybiphenyl dioxygenase"/>
    <property type="match status" value="1"/>
</dbReference>
<dbReference type="Proteomes" id="UP000256310">
    <property type="component" value="Unassembled WGS sequence"/>
</dbReference>
<dbReference type="Pfam" id="PF00903">
    <property type="entry name" value="Glyoxalase"/>
    <property type="match status" value="1"/>
</dbReference>
<feature type="domain" description="VOC" evidence="1">
    <location>
        <begin position="3"/>
        <end position="108"/>
    </location>
</feature>
<dbReference type="CDD" id="cd07247">
    <property type="entry name" value="SgaA_N_like"/>
    <property type="match status" value="1"/>
</dbReference>
<dbReference type="InterPro" id="IPR037523">
    <property type="entry name" value="VOC_core"/>
</dbReference>
<dbReference type="EMBL" id="QRDP01000004">
    <property type="protein sequence ID" value="RED17703.1"/>
    <property type="molecule type" value="Genomic_DNA"/>
</dbReference>
<dbReference type="PROSITE" id="PS51819">
    <property type="entry name" value="VOC"/>
    <property type="match status" value="1"/>
</dbReference>
<dbReference type="PANTHER" id="PTHR33993:SF1">
    <property type="entry name" value="GLYOXALASE FAMILY PROTEIN"/>
    <property type="match status" value="1"/>
</dbReference>
<proteinExistence type="predicted"/>
<dbReference type="OrthoDB" id="9792323at2"/>
<protein>
    <recommendedName>
        <fullName evidence="1">VOC domain-containing protein</fullName>
    </recommendedName>
</protein>
<evidence type="ECO:0000313" key="3">
    <source>
        <dbReference type="Proteomes" id="UP000256310"/>
    </source>
</evidence>
<dbReference type="InterPro" id="IPR029068">
    <property type="entry name" value="Glyas_Bleomycin-R_OHBP_Dase"/>
</dbReference>
<dbReference type="Gene3D" id="3.10.180.10">
    <property type="entry name" value="2,3-Dihydroxybiphenyl 1,2-Dioxygenase, domain 1"/>
    <property type="match status" value="1"/>
</dbReference>
<dbReference type="InterPro" id="IPR004360">
    <property type="entry name" value="Glyas_Fos-R_dOase_dom"/>
</dbReference>